<evidence type="ECO:0000259" key="11">
    <source>
        <dbReference type="Pfam" id="PF02768"/>
    </source>
</evidence>
<evidence type="ECO:0000256" key="7">
    <source>
        <dbReference type="ARBA" id="ARBA00022932"/>
    </source>
</evidence>
<comment type="similarity">
    <text evidence="2">Belongs to the beta sliding clamp family.</text>
</comment>
<dbReference type="InterPro" id="IPR046938">
    <property type="entry name" value="DNA_clamp_sf"/>
</dbReference>
<dbReference type="Gene3D" id="3.10.150.10">
    <property type="entry name" value="DNA Polymerase III, subunit A, domain 2"/>
    <property type="match status" value="3"/>
</dbReference>
<reference evidence="12 13" key="1">
    <citation type="submission" date="2016-01" db="EMBL/GenBank/DDBJ databases">
        <title>Streptomyces amritsarensis strain MTCC 11845 genome sequencing and assembly.</title>
        <authorList>
            <person name="Sharma D."/>
            <person name="Nair G.R."/>
            <person name="Kaur G."/>
            <person name="Manhas R.K."/>
            <person name="Mayilraj S."/>
        </authorList>
    </citation>
    <scope>NUCLEOTIDE SEQUENCE [LARGE SCALE GENOMIC DNA]</scope>
    <source>
        <strain evidence="12 13">MTCC 11845</strain>
    </source>
</reference>
<name>A0ABX3G8Q3_9ACTN</name>
<dbReference type="Pfam" id="PF02768">
    <property type="entry name" value="DNA_pol3_beta_3"/>
    <property type="match status" value="1"/>
</dbReference>
<evidence type="ECO:0000256" key="6">
    <source>
        <dbReference type="ARBA" id="ARBA00022705"/>
    </source>
</evidence>
<evidence type="ECO:0000256" key="4">
    <source>
        <dbReference type="ARBA" id="ARBA00022679"/>
    </source>
</evidence>
<dbReference type="InterPro" id="IPR022635">
    <property type="entry name" value="DNA_polIII_beta_C"/>
</dbReference>
<gene>
    <name evidence="12" type="ORF">AVW11_03800</name>
</gene>
<evidence type="ECO:0000256" key="1">
    <source>
        <dbReference type="ARBA" id="ARBA00004496"/>
    </source>
</evidence>
<dbReference type="SUPFAM" id="SSF55979">
    <property type="entry name" value="DNA clamp"/>
    <property type="match status" value="3"/>
</dbReference>
<evidence type="ECO:0000313" key="13">
    <source>
        <dbReference type="Proteomes" id="UP000187151"/>
    </source>
</evidence>
<evidence type="ECO:0000259" key="9">
    <source>
        <dbReference type="Pfam" id="PF00712"/>
    </source>
</evidence>
<feature type="domain" description="DNA polymerase III beta sliding clamp N-terminal" evidence="9">
    <location>
        <begin position="1"/>
        <end position="118"/>
    </location>
</feature>
<evidence type="ECO:0000313" key="12">
    <source>
        <dbReference type="EMBL" id="OLZ72526.1"/>
    </source>
</evidence>
<sequence>MHVTIPQQELAPAVAWAAKQLPAKPLNPVLAGMRLHAADGRLQLSVWDGTTAAHADVNADTAGPGTVIAPGQMLQHIVGALRKGEVTFTDASGELEISTPGAHFALSALDDRDYPVLPSMPDATGSVDGAEFAAAFKRVKTAMDPKADGAFAGMGGIRLRIDAGVLSLTATDRYRIATATLPWTSDQPVTAMGVFPGKTLADNAAAIDGRLHLTLPADGTGTAALSGARRQVSTMLIDPTLFPHKVDQLAITKSGRIVGDAGDFAEAVRAAMAVTEPGKPVWINASPDRVTLRAGRDARSVIEVDAQYEGDHDEFEAAFNSVYLLDGLAPLGGVVHLELSTPKTPALIHDPGDDTYRYVVVPIRDPHKSA</sequence>
<dbReference type="RefSeq" id="WP_076043199.1">
    <property type="nucleotide sequence ID" value="NZ_MQUR01000005.1"/>
</dbReference>
<comment type="caution">
    <text evidence="12">The sequence shown here is derived from an EMBL/GenBank/DDBJ whole genome shotgun (WGS) entry which is preliminary data.</text>
</comment>
<evidence type="ECO:0008006" key="14">
    <source>
        <dbReference type="Google" id="ProtNLM"/>
    </source>
</evidence>
<comment type="subcellular location">
    <subcellularLocation>
        <location evidence="1">Cytoplasm</location>
    </subcellularLocation>
</comment>
<protein>
    <recommendedName>
        <fullName evidence="14">Beta sliding clamp</fullName>
    </recommendedName>
</protein>
<keyword evidence="7" id="KW-0239">DNA-directed DNA polymerase</keyword>
<keyword evidence="4" id="KW-0808">Transferase</keyword>
<keyword evidence="13" id="KW-1185">Reference proteome</keyword>
<dbReference type="Pfam" id="PF00712">
    <property type="entry name" value="DNA_pol3_beta"/>
    <property type="match status" value="1"/>
</dbReference>
<dbReference type="CDD" id="cd00140">
    <property type="entry name" value="beta_clamp"/>
    <property type="match status" value="1"/>
</dbReference>
<evidence type="ECO:0000256" key="5">
    <source>
        <dbReference type="ARBA" id="ARBA00022695"/>
    </source>
</evidence>
<dbReference type="Pfam" id="PF02767">
    <property type="entry name" value="DNA_pol3_beta_2"/>
    <property type="match status" value="1"/>
</dbReference>
<dbReference type="InterPro" id="IPR001001">
    <property type="entry name" value="DNA_polIII_beta"/>
</dbReference>
<dbReference type="PANTHER" id="PTHR30478:SF0">
    <property type="entry name" value="BETA SLIDING CLAMP"/>
    <property type="match status" value="1"/>
</dbReference>
<dbReference type="PANTHER" id="PTHR30478">
    <property type="entry name" value="DNA POLYMERASE III SUBUNIT BETA"/>
    <property type="match status" value="1"/>
</dbReference>
<keyword evidence="8" id="KW-0238">DNA-binding</keyword>
<keyword evidence="3" id="KW-0963">Cytoplasm</keyword>
<dbReference type="SMART" id="SM00480">
    <property type="entry name" value="POL3Bc"/>
    <property type="match status" value="1"/>
</dbReference>
<evidence type="ECO:0000256" key="2">
    <source>
        <dbReference type="ARBA" id="ARBA00010752"/>
    </source>
</evidence>
<dbReference type="Proteomes" id="UP000187151">
    <property type="component" value="Unassembled WGS sequence"/>
</dbReference>
<evidence type="ECO:0000259" key="10">
    <source>
        <dbReference type="Pfam" id="PF02767"/>
    </source>
</evidence>
<proteinExistence type="inferred from homology"/>
<accession>A0ABX3G8Q3</accession>
<dbReference type="InterPro" id="IPR022637">
    <property type="entry name" value="DNA_polIII_beta_cen"/>
</dbReference>
<evidence type="ECO:0000256" key="8">
    <source>
        <dbReference type="ARBA" id="ARBA00023125"/>
    </source>
</evidence>
<organism evidence="12 13">
    <name type="scientific">Streptomyces amritsarensis</name>
    <dbReference type="NCBI Taxonomy" id="681158"/>
    <lineage>
        <taxon>Bacteria</taxon>
        <taxon>Bacillati</taxon>
        <taxon>Actinomycetota</taxon>
        <taxon>Actinomycetes</taxon>
        <taxon>Kitasatosporales</taxon>
        <taxon>Streptomycetaceae</taxon>
        <taxon>Streptomyces</taxon>
    </lineage>
</organism>
<dbReference type="EMBL" id="MQUR01000005">
    <property type="protein sequence ID" value="OLZ72526.1"/>
    <property type="molecule type" value="Genomic_DNA"/>
</dbReference>
<evidence type="ECO:0000256" key="3">
    <source>
        <dbReference type="ARBA" id="ARBA00022490"/>
    </source>
</evidence>
<dbReference type="InterPro" id="IPR022634">
    <property type="entry name" value="DNA_polIII_beta_N"/>
</dbReference>
<keyword evidence="6" id="KW-0235">DNA replication</keyword>
<keyword evidence="5" id="KW-0548">Nucleotidyltransferase</keyword>
<feature type="domain" description="DNA polymerase III beta sliding clamp C-terminal" evidence="11">
    <location>
        <begin position="257"/>
        <end position="364"/>
    </location>
</feature>
<feature type="domain" description="DNA polymerase III beta sliding clamp central" evidence="10">
    <location>
        <begin position="128"/>
        <end position="238"/>
    </location>
</feature>